<keyword evidence="2" id="KW-0812">Transmembrane</keyword>
<evidence type="ECO:0000256" key="1">
    <source>
        <dbReference type="SAM" id="MobiDB-lite"/>
    </source>
</evidence>
<keyword evidence="5" id="KW-1185">Reference proteome</keyword>
<dbReference type="PANTHER" id="PTHR35192:SF2">
    <property type="entry name" value="APPLE DOMAIN-CONTAINING PROTEIN"/>
    <property type="match status" value="1"/>
</dbReference>
<keyword evidence="2" id="KW-1133">Transmembrane helix</keyword>
<organism evidence="4 5">
    <name type="scientific">Collybia nuda</name>
    <dbReference type="NCBI Taxonomy" id="64659"/>
    <lineage>
        <taxon>Eukaryota</taxon>
        <taxon>Fungi</taxon>
        <taxon>Dikarya</taxon>
        <taxon>Basidiomycota</taxon>
        <taxon>Agaricomycotina</taxon>
        <taxon>Agaricomycetes</taxon>
        <taxon>Agaricomycetidae</taxon>
        <taxon>Agaricales</taxon>
        <taxon>Tricholomatineae</taxon>
        <taxon>Clitocybaceae</taxon>
        <taxon>Collybia</taxon>
    </lineage>
</organism>
<keyword evidence="2" id="KW-0472">Membrane</keyword>
<dbReference type="OrthoDB" id="439917at2759"/>
<gene>
    <name evidence="4" type="ORF">BDZ94DRAFT_1296096</name>
</gene>
<evidence type="ECO:0000313" key="5">
    <source>
        <dbReference type="Proteomes" id="UP000807353"/>
    </source>
</evidence>
<accession>A0A9P5YCF2</accession>
<dbReference type="InterPro" id="IPR048661">
    <property type="entry name" value="CPL1-like"/>
</dbReference>
<evidence type="ECO:0000313" key="4">
    <source>
        <dbReference type="EMBL" id="KAF9465896.1"/>
    </source>
</evidence>
<dbReference type="Proteomes" id="UP000807353">
    <property type="component" value="Unassembled WGS sequence"/>
</dbReference>
<dbReference type="Pfam" id="PF21671">
    <property type="entry name" value="CPL1-like"/>
    <property type="match status" value="1"/>
</dbReference>
<evidence type="ECO:0000259" key="3">
    <source>
        <dbReference type="Pfam" id="PF21671"/>
    </source>
</evidence>
<dbReference type="InterPro" id="IPR038955">
    <property type="entry name" value="PriA/CPL1_fungi"/>
</dbReference>
<feature type="region of interest" description="Disordered" evidence="1">
    <location>
        <begin position="698"/>
        <end position="718"/>
    </location>
</feature>
<reference evidence="4" key="1">
    <citation type="submission" date="2020-11" db="EMBL/GenBank/DDBJ databases">
        <authorList>
            <consortium name="DOE Joint Genome Institute"/>
            <person name="Ahrendt S."/>
            <person name="Riley R."/>
            <person name="Andreopoulos W."/>
            <person name="Labutti K."/>
            <person name="Pangilinan J."/>
            <person name="Ruiz-Duenas F.J."/>
            <person name="Barrasa J.M."/>
            <person name="Sanchez-Garcia M."/>
            <person name="Camarero S."/>
            <person name="Miyauchi S."/>
            <person name="Serrano A."/>
            <person name="Linde D."/>
            <person name="Babiker R."/>
            <person name="Drula E."/>
            <person name="Ayuso-Fernandez I."/>
            <person name="Pacheco R."/>
            <person name="Padilla G."/>
            <person name="Ferreira P."/>
            <person name="Barriuso J."/>
            <person name="Kellner H."/>
            <person name="Castanera R."/>
            <person name="Alfaro M."/>
            <person name="Ramirez L."/>
            <person name="Pisabarro A.G."/>
            <person name="Kuo A."/>
            <person name="Tritt A."/>
            <person name="Lipzen A."/>
            <person name="He G."/>
            <person name="Yan M."/>
            <person name="Ng V."/>
            <person name="Cullen D."/>
            <person name="Martin F."/>
            <person name="Rosso M.-N."/>
            <person name="Henrissat B."/>
            <person name="Hibbett D."/>
            <person name="Martinez A.T."/>
            <person name="Grigoriev I.V."/>
        </authorList>
    </citation>
    <scope>NUCLEOTIDE SEQUENCE</scope>
    <source>
        <strain evidence="4">CBS 247.69</strain>
    </source>
</reference>
<dbReference type="PANTHER" id="PTHR35192">
    <property type="entry name" value="PROTEIN, PUTATIVE-RELATED"/>
    <property type="match status" value="1"/>
</dbReference>
<dbReference type="EMBL" id="MU150244">
    <property type="protein sequence ID" value="KAF9465896.1"/>
    <property type="molecule type" value="Genomic_DNA"/>
</dbReference>
<dbReference type="AlphaFoldDB" id="A0A9P5YCF2"/>
<name>A0A9P5YCF2_9AGAR</name>
<feature type="domain" description="Protein CPL1-like" evidence="3">
    <location>
        <begin position="276"/>
        <end position="345"/>
    </location>
</feature>
<protein>
    <recommendedName>
        <fullName evidence="3">Protein CPL1-like domain-containing protein</fullName>
    </recommendedName>
</protein>
<sequence length="931" mass="99236">MDTNISSTRTFWFIQVGLPSYHILNREQAFPPSSKSKGVWRDQNPPSEKMRLLATFFFSCLALLLFPGVNAIHRGKSLAKRPSHNTSPARSSALAKRQYHARRDLIDLCISLDATVLSTLLHIVDPLHADVHLCLCLQDLDIFLDTDVDALLIANIIGKERLRAILKVILDTSPHSQHCSLPPHAHRACTTGDPCAFVCDPNYIKVGNICICPHPLTECNGRCGDFSHGCPSTTPYYSRAPNLIIKPITTLAQAQDTCKPKETVCGIVGREGTLAYECVDTRSTLDSCGGCVVQHSFIDTNRSVVKGRDCGLLPGILAAECFNSHCIINQCQSGLTPNNNKTECIAGPLNDPWNSRMRRERRRNDLLDANVNIIIDSGLRTQVKALVIVVANLVADLAFIPHLVPGTTRGPSPLSNYVELVDAVAHVTANILGSLTVSSLLTNIDNLVHLTTSLSTELGGCGCVKDLGLQDLLGTLGKVLDSVVVIQRWCKSHPVGLPSHPQSPRPPPPGDSKKATIIGFGDLLNEFGLGIKVPGSRRQETNKLVSELPDGPTVGLLNAQSRRDGLDVTVLVNANLHDQIKTVVDLAVTLKGSSAVLPSPGAPIIPGSTPAIPSIDKSLVDTILQAVAHLLISTRVPILLDNINILGDVTVLVANTLRGCQCANQLGLETVVIDVANILNAILGLKIWCSGHIPAQTPGIPTEPPSPPNAGDTPPVNSNSTLGLPADLALGDLLPSLGVNLDTNVALQGLVKTLVVLIIKLQDDSGSLPGPSPIPSPLPHGTPIPLDRTVIDAIVKLSGHLLLSQTVGDLLTTIDVILDTVVALGGALDRCGCVGNLGLEELLRDVEIVTKNLLVIKRWCKDHPAQHLSHGHGSEYVIVDAERLLGALGLDKLLNVNGAIDLGDSLEPLTKSVNGLLHGLGLGGVRRWFGV</sequence>
<proteinExistence type="predicted"/>
<comment type="caution">
    <text evidence="4">The sequence shown here is derived from an EMBL/GenBank/DDBJ whole genome shotgun (WGS) entry which is preliminary data.</text>
</comment>
<evidence type="ECO:0000256" key="2">
    <source>
        <dbReference type="SAM" id="Phobius"/>
    </source>
</evidence>
<feature type="transmembrane region" description="Helical" evidence="2">
    <location>
        <begin position="52"/>
        <end position="72"/>
    </location>
</feature>